<feature type="transmembrane region" description="Helical" evidence="2">
    <location>
        <begin position="247"/>
        <end position="267"/>
    </location>
</feature>
<dbReference type="GO" id="GO:0016020">
    <property type="term" value="C:membrane"/>
    <property type="evidence" value="ECO:0007669"/>
    <property type="project" value="TreeGrafter"/>
</dbReference>
<organism evidence="4 5">
    <name type="scientific">Digitaria exilis</name>
    <dbReference type="NCBI Taxonomy" id="1010633"/>
    <lineage>
        <taxon>Eukaryota</taxon>
        <taxon>Viridiplantae</taxon>
        <taxon>Streptophyta</taxon>
        <taxon>Embryophyta</taxon>
        <taxon>Tracheophyta</taxon>
        <taxon>Spermatophyta</taxon>
        <taxon>Magnoliopsida</taxon>
        <taxon>Liliopsida</taxon>
        <taxon>Poales</taxon>
        <taxon>Poaceae</taxon>
        <taxon>PACMAD clade</taxon>
        <taxon>Panicoideae</taxon>
        <taxon>Panicodae</taxon>
        <taxon>Paniceae</taxon>
        <taxon>Anthephorinae</taxon>
        <taxon>Digitaria</taxon>
    </lineage>
</organism>
<dbReference type="PANTHER" id="PTHR24177:SF395">
    <property type="entry name" value="PGG DOMAIN-CONTAINING PROTEIN"/>
    <property type="match status" value="1"/>
</dbReference>
<feature type="transmembrane region" description="Helical" evidence="2">
    <location>
        <begin position="666"/>
        <end position="687"/>
    </location>
</feature>
<feature type="domain" description="PGG" evidence="3">
    <location>
        <begin position="15"/>
        <end position="130"/>
    </location>
</feature>
<feature type="transmembrane region" description="Helical" evidence="2">
    <location>
        <begin position="472"/>
        <end position="489"/>
    </location>
</feature>
<evidence type="ECO:0000313" key="4">
    <source>
        <dbReference type="EMBL" id="KAF8657380.1"/>
    </source>
</evidence>
<feature type="transmembrane region" description="Helical" evidence="2">
    <location>
        <begin position="699"/>
        <end position="719"/>
    </location>
</feature>
<reference evidence="4" key="1">
    <citation type="submission" date="2020-07" db="EMBL/GenBank/DDBJ databases">
        <title>Genome sequence and genetic diversity analysis of an under-domesticated orphan crop, white fonio (Digitaria exilis).</title>
        <authorList>
            <person name="Bennetzen J.L."/>
            <person name="Chen S."/>
            <person name="Ma X."/>
            <person name="Wang X."/>
            <person name="Yssel A.E.J."/>
            <person name="Chaluvadi S.R."/>
            <person name="Johnson M."/>
            <person name="Gangashetty P."/>
            <person name="Hamidou F."/>
            <person name="Sanogo M.D."/>
            <person name="Zwaenepoel A."/>
            <person name="Wallace J."/>
            <person name="Van De Peer Y."/>
            <person name="Van Deynze A."/>
        </authorList>
    </citation>
    <scope>NUCLEOTIDE SEQUENCE</scope>
    <source>
        <tissue evidence="4">Leaves</tissue>
    </source>
</reference>
<evidence type="ECO:0000313" key="5">
    <source>
        <dbReference type="Proteomes" id="UP000636709"/>
    </source>
</evidence>
<evidence type="ECO:0000256" key="1">
    <source>
        <dbReference type="SAM" id="MobiDB-lite"/>
    </source>
</evidence>
<dbReference type="InterPro" id="IPR026961">
    <property type="entry name" value="PGG_dom"/>
</dbReference>
<dbReference type="OrthoDB" id="690517at2759"/>
<protein>
    <recommendedName>
        <fullName evidence="3">PGG domain-containing protein</fullName>
    </recommendedName>
</protein>
<keyword evidence="2" id="KW-0812">Transmembrane</keyword>
<feature type="transmembrane region" description="Helical" evidence="2">
    <location>
        <begin position="384"/>
        <end position="406"/>
    </location>
</feature>
<feature type="transmembrane region" description="Helical" evidence="2">
    <location>
        <begin position="570"/>
        <end position="589"/>
    </location>
</feature>
<feature type="transmembrane region" description="Helical" evidence="2">
    <location>
        <begin position="108"/>
        <end position="127"/>
    </location>
</feature>
<dbReference type="Proteomes" id="UP000636709">
    <property type="component" value="Unassembled WGS sequence"/>
</dbReference>
<evidence type="ECO:0000259" key="3">
    <source>
        <dbReference type="Pfam" id="PF13962"/>
    </source>
</evidence>
<dbReference type="Pfam" id="PF13962">
    <property type="entry name" value="PGG"/>
    <property type="match status" value="4"/>
</dbReference>
<feature type="transmembrane region" description="Helical" evidence="2">
    <location>
        <begin position="133"/>
        <end position="155"/>
    </location>
</feature>
<proteinExistence type="predicted"/>
<feature type="domain" description="PGG" evidence="3">
    <location>
        <begin position="182"/>
        <end position="270"/>
    </location>
</feature>
<name>A0A835E0N6_9POAL</name>
<dbReference type="AlphaFoldDB" id="A0A835E0N6"/>
<keyword evidence="5" id="KW-1185">Reference proteome</keyword>
<feature type="transmembrane region" description="Helical" evidence="2">
    <location>
        <begin position="213"/>
        <end position="235"/>
    </location>
</feature>
<accession>A0A835E0N6</accession>
<feature type="transmembrane region" description="Helical" evidence="2">
    <location>
        <begin position="725"/>
        <end position="746"/>
    </location>
</feature>
<dbReference type="EMBL" id="JACEFO010002499">
    <property type="protein sequence ID" value="KAF8657380.1"/>
    <property type="molecule type" value="Genomic_DNA"/>
</dbReference>
<feature type="compositionally biased region" description="Basic and acidic residues" evidence="1">
    <location>
        <begin position="754"/>
        <end position="763"/>
    </location>
</feature>
<feature type="domain" description="PGG" evidence="3">
    <location>
        <begin position="647"/>
        <end position="721"/>
    </location>
</feature>
<comment type="caution">
    <text evidence="4">The sequence shown here is derived from an EMBL/GenBank/DDBJ whole genome shotgun (WGS) entry which is preliminary data.</text>
</comment>
<evidence type="ECO:0000256" key="2">
    <source>
        <dbReference type="SAM" id="Phobius"/>
    </source>
</evidence>
<feature type="transmembrane region" description="Helical" evidence="2">
    <location>
        <begin position="521"/>
        <end position="541"/>
    </location>
</feature>
<sequence>MRSPMATGAPPNPTWEYTLRKYLLLLASLVATVTYSAGFNPPGGVWQEVVRGEHLAGDPIIRQFHYARYLFFFYCNATAFVSSLLVIVLLLLLAVLHEKQNVWVTVMPLRAVMVLDLLSIMGAYAAGSCRDTLTVAYSSVLVAAVCVYLVVQAALSWQPDGEAPVADVMAERPRKLVMLLATFATSLTILGQHRRRPPRRRGGAAGATRPGRLVDFFVCNTTALVASLLIIVLLLDRKLRVRTARSCGLYGCIVLALAGLVGAYAAGSCRSTHATVFVVALVVTVLGFIFLLVRVFGNAMEAATGQLLQIVGRCCSSGQGNEASSAGNNGRHEQDEQLNQALEKARSLVLLLATLAATIRGRRRAQGGRPDSPGKGPNEVYKAFFYYNSTAFVASLAAIVLVQSDAVLKRNALEAAMILDLCRDAITSVAVAAIAGAVPIYVVIHVVFCTMDHKVVKAATARDASMEKRRKRRLLFAIFVATITYQAGLTPPSGLWPKDGDGGRRAGDPILLHNYPRRYVAFFYCNTVSFMSSVAVAVLLMNPNLYRPAIRSYALSVCTVASMHHLRTSIYVFALVAALVIFLPVAFLLHHRQQSSSSNNGGGRSDQGQSPQGVGNENGTKPPHTKRNKYLMMLGILAASSDGDRRQWHEAGDPVLHDNRRGWYNAFFYCNSTSFVASVVVIVLLLLEEPDNNPESSLTKAINMTIMLDLLGLLVAYGAGSGRDWAAIGSVAAVVLASYIGVYDALSSLRRQGRHNEDNHEAAHQVVLGTSQQPSRESETLQQKRLASKPNCYPGAGVWAKGDAERQTPGWWTRHRRCRDDDTKSPQEYAITQAPSAIHNWAMMG</sequence>
<feature type="region of interest" description="Disordered" evidence="1">
    <location>
        <begin position="596"/>
        <end position="626"/>
    </location>
</feature>
<dbReference type="PANTHER" id="PTHR24177">
    <property type="entry name" value="CASKIN"/>
    <property type="match status" value="1"/>
</dbReference>
<feature type="region of interest" description="Disordered" evidence="1">
    <location>
        <begin position="754"/>
        <end position="778"/>
    </location>
</feature>
<gene>
    <name evidence="4" type="ORF">HU200_060152</name>
</gene>
<feature type="compositionally biased region" description="Polar residues" evidence="1">
    <location>
        <begin position="768"/>
        <end position="778"/>
    </location>
</feature>
<feature type="transmembrane region" description="Helical" evidence="2">
    <location>
        <begin position="71"/>
        <end position="96"/>
    </location>
</feature>
<feature type="domain" description="PGG" evidence="3">
    <location>
        <begin position="465"/>
        <end position="565"/>
    </location>
</feature>
<feature type="transmembrane region" description="Helical" evidence="2">
    <location>
        <begin position="273"/>
        <end position="293"/>
    </location>
</feature>
<feature type="transmembrane region" description="Helical" evidence="2">
    <location>
        <begin position="426"/>
        <end position="451"/>
    </location>
</feature>
<keyword evidence="2" id="KW-0472">Membrane</keyword>
<keyword evidence="2" id="KW-1133">Transmembrane helix</keyword>